<dbReference type="InterPro" id="IPR023476">
    <property type="entry name" value="Pep_tRNA_hydro_II_dom_sf"/>
</dbReference>
<evidence type="ECO:0000256" key="1">
    <source>
        <dbReference type="ARBA" id="ARBA00013260"/>
    </source>
</evidence>
<dbReference type="Gene3D" id="3.40.1490.10">
    <property type="entry name" value="Bit1"/>
    <property type="match status" value="1"/>
</dbReference>
<dbReference type="GO" id="GO:0004045">
    <property type="term" value="F:peptidyl-tRNA hydrolase activity"/>
    <property type="evidence" value="ECO:0000318"/>
    <property type="project" value="GO_Central"/>
</dbReference>
<dbReference type="PANTHER" id="PTHR12649:SF30">
    <property type="entry name" value="AMINOACYL-TRNA HYDROLASE"/>
    <property type="match status" value="1"/>
</dbReference>
<dbReference type="CDD" id="cd02430">
    <property type="entry name" value="PTH2"/>
    <property type="match status" value="1"/>
</dbReference>
<comment type="similarity">
    <text evidence="3">Belongs to the PTH2 family.</text>
</comment>
<dbReference type="FunFam" id="3.40.1490.10:FF:000002">
    <property type="entry name" value="Peptidyl-tRNA hydrolase 2, mitochondrial"/>
    <property type="match status" value="1"/>
</dbReference>
<keyword evidence="5" id="KW-0812">Transmembrane</keyword>
<keyword evidence="7" id="KW-1185">Reference proteome</keyword>
<comment type="caution">
    <text evidence="6">The sequence shown here is derived from an EMBL/GenBank/DDBJ whole genome shotgun (WGS) entry which is preliminary data.</text>
</comment>
<name>A0A0K9Q234_ZOSMR</name>
<dbReference type="InterPro" id="IPR002833">
    <property type="entry name" value="PTH2"/>
</dbReference>
<evidence type="ECO:0000256" key="3">
    <source>
        <dbReference type="ARBA" id="ARBA00038050"/>
    </source>
</evidence>
<evidence type="ECO:0000256" key="4">
    <source>
        <dbReference type="ARBA" id="ARBA00048707"/>
    </source>
</evidence>
<dbReference type="NCBIfam" id="TIGR00283">
    <property type="entry name" value="arch_pth2"/>
    <property type="match status" value="1"/>
</dbReference>
<dbReference type="OrthoDB" id="1733656at2759"/>
<proteinExistence type="inferred from homology"/>
<keyword evidence="2 6" id="KW-0378">Hydrolase</keyword>
<dbReference type="EMBL" id="LFYR01000192">
    <property type="protein sequence ID" value="KMZ75234.1"/>
    <property type="molecule type" value="Genomic_DNA"/>
</dbReference>
<evidence type="ECO:0000313" key="7">
    <source>
        <dbReference type="Proteomes" id="UP000036987"/>
    </source>
</evidence>
<dbReference type="Proteomes" id="UP000036987">
    <property type="component" value="Unassembled WGS sequence"/>
</dbReference>
<dbReference type="SUPFAM" id="SSF102462">
    <property type="entry name" value="Peptidyl-tRNA hydrolase II"/>
    <property type="match status" value="1"/>
</dbReference>
<evidence type="ECO:0000313" key="6">
    <source>
        <dbReference type="EMBL" id="KMZ75234.1"/>
    </source>
</evidence>
<keyword evidence="5" id="KW-1133">Transmembrane helix</keyword>
<dbReference type="EC" id="3.1.1.29" evidence="1"/>
<dbReference type="OMA" id="QNGLNTY"/>
<comment type="catalytic activity">
    <reaction evidence="4">
        <text>an N-acyl-L-alpha-aminoacyl-tRNA + H2O = an N-acyl-L-amino acid + a tRNA + H(+)</text>
        <dbReference type="Rhea" id="RHEA:54448"/>
        <dbReference type="Rhea" id="RHEA-COMP:10123"/>
        <dbReference type="Rhea" id="RHEA-COMP:13883"/>
        <dbReference type="ChEBI" id="CHEBI:15377"/>
        <dbReference type="ChEBI" id="CHEBI:15378"/>
        <dbReference type="ChEBI" id="CHEBI:59874"/>
        <dbReference type="ChEBI" id="CHEBI:78442"/>
        <dbReference type="ChEBI" id="CHEBI:138191"/>
        <dbReference type="EC" id="3.1.1.29"/>
    </reaction>
</comment>
<dbReference type="PANTHER" id="PTHR12649">
    <property type="entry name" value="PEPTIDYL-TRNA HYDROLASE 2"/>
    <property type="match status" value="1"/>
</dbReference>
<sequence length="203" mass="22187">MIEIILASMYDSLPTSTGIMIPLIGVGCFAMGFIAAASSSTSFRFSSLFRSLFFKPDRCDQETNKAKKNGKKNIAAPLAIEALAEILEDFKMVLVVRNDLKMGKGKIAAQCSHATLGIYKKLLRRAPKSLNRWEMCGQVKVVLKSESEEDLLVLQERAKSLQLPTHITIDAGRTQIAPNSRTVMAILGPAEMVDDVTGGLKLL</sequence>
<keyword evidence="5" id="KW-0472">Membrane</keyword>
<dbReference type="Pfam" id="PF01981">
    <property type="entry name" value="PTH2"/>
    <property type="match status" value="1"/>
</dbReference>
<feature type="transmembrane region" description="Helical" evidence="5">
    <location>
        <begin position="19"/>
        <end position="37"/>
    </location>
</feature>
<reference evidence="7" key="1">
    <citation type="journal article" date="2016" name="Nature">
        <title>The genome of the seagrass Zostera marina reveals angiosperm adaptation to the sea.</title>
        <authorList>
            <person name="Olsen J.L."/>
            <person name="Rouze P."/>
            <person name="Verhelst B."/>
            <person name="Lin Y.-C."/>
            <person name="Bayer T."/>
            <person name="Collen J."/>
            <person name="Dattolo E."/>
            <person name="De Paoli E."/>
            <person name="Dittami S."/>
            <person name="Maumus F."/>
            <person name="Michel G."/>
            <person name="Kersting A."/>
            <person name="Lauritano C."/>
            <person name="Lohaus R."/>
            <person name="Toepel M."/>
            <person name="Tonon T."/>
            <person name="Vanneste K."/>
            <person name="Amirebrahimi M."/>
            <person name="Brakel J."/>
            <person name="Bostroem C."/>
            <person name="Chovatia M."/>
            <person name="Grimwood J."/>
            <person name="Jenkins J.W."/>
            <person name="Jueterbock A."/>
            <person name="Mraz A."/>
            <person name="Stam W.T."/>
            <person name="Tice H."/>
            <person name="Bornberg-Bauer E."/>
            <person name="Green P.J."/>
            <person name="Pearson G.A."/>
            <person name="Procaccini G."/>
            <person name="Duarte C.M."/>
            <person name="Schmutz J."/>
            <person name="Reusch T.B.H."/>
            <person name="Van de Peer Y."/>
        </authorList>
    </citation>
    <scope>NUCLEOTIDE SEQUENCE [LARGE SCALE GENOMIC DNA]</scope>
    <source>
        <strain evidence="7">cv. Finnish</strain>
    </source>
</reference>
<evidence type="ECO:0000256" key="2">
    <source>
        <dbReference type="ARBA" id="ARBA00022801"/>
    </source>
</evidence>
<accession>A0A0K9Q234</accession>
<protein>
    <recommendedName>
        <fullName evidence="1">peptidyl-tRNA hydrolase</fullName>
        <ecNumber evidence="1">3.1.1.29</ecNumber>
    </recommendedName>
</protein>
<gene>
    <name evidence="6" type="ORF">ZOSMA_117G00530</name>
</gene>
<dbReference type="STRING" id="29655.A0A0K9Q234"/>
<evidence type="ECO:0000256" key="5">
    <source>
        <dbReference type="SAM" id="Phobius"/>
    </source>
</evidence>
<organism evidence="6 7">
    <name type="scientific">Zostera marina</name>
    <name type="common">Eelgrass</name>
    <dbReference type="NCBI Taxonomy" id="29655"/>
    <lineage>
        <taxon>Eukaryota</taxon>
        <taxon>Viridiplantae</taxon>
        <taxon>Streptophyta</taxon>
        <taxon>Embryophyta</taxon>
        <taxon>Tracheophyta</taxon>
        <taxon>Spermatophyta</taxon>
        <taxon>Magnoliopsida</taxon>
        <taxon>Liliopsida</taxon>
        <taxon>Zosteraceae</taxon>
        <taxon>Zostera</taxon>
    </lineage>
</organism>
<dbReference type="GO" id="GO:0005829">
    <property type="term" value="C:cytosol"/>
    <property type="evidence" value="ECO:0000318"/>
    <property type="project" value="GO_Central"/>
</dbReference>
<dbReference type="AlphaFoldDB" id="A0A0K9Q234"/>